<evidence type="ECO:0000313" key="3">
    <source>
        <dbReference type="Proteomes" id="UP000689195"/>
    </source>
</evidence>
<reference evidence="2" key="1">
    <citation type="submission" date="2021-01" db="EMBL/GenBank/DDBJ databases">
        <authorList>
            <consortium name="Genoscope - CEA"/>
            <person name="William W."/>
        </authorList>
    </citation>
    <scope>NUCLEOTIDE SEQUENCE</scope>
</reference>
<keyword evidence="1" id="KW-0472">Membrane</keyword>
<evidence type="ECO:0008006" key="4">
    <source>
        <dbReference type="Google" id="ProtNLM"/>
    </source>
</evidence>
<evidence type="ECO:0000313" key="2">
    <source>
        <dbReference type="EMBL" id="CAD8203059.1"/>
    </source>
</evidence>
<organism evidence="2 3">
    <name type="scientific">Paramecium pentaurelia</name>
    <dbReference type="NCBI Taxonomy" id="43138"/>
    <lineage>
        <taxon>Eukaryota</taxon>
        <taxon>Sar</taxon>
        <taxon>Alveolata</taxon>
        <taxon>Ciliophora</taxon>
        <taxon>Intramacronucleata</taxon>
        <taxon>Oligohymenophorea</taxon>
        <taxon>Peniculida</taxon>
        <taxon>Parameciidae</taxon>
        <taxon>Paramecium</taxon>
    </lineage>
</organism>
<keyword evidence="1" id="KW-0812">Transmembrane</keyword>
<dbReference type="AlphaFoldDB" id="A0A8S1XP95"/>
<feature type="transmembrane region" description="Helical" evidence="1">
    <location>
        <begin position="7"/>
        <end position="25"/>
    </location>
</feature>
<keyword evidence="1" id="KW-1133">Transmembrane helix</keyword>
<proteinExistence type="predicted"/>
<evidence type="ECO:0000256" key="1">
    <source>
        <dbReference type="SAM" id="Phobius"/>
    </source>
</evidence>
<keyword evidence="3" id="KW-1185">Reference proteome</keyword>
<sequence length="146" mass="17620">MQRNHQFIILNIYIILIRLQLRLMIQVCRTQNFILKLQIFDQNLILTIIQILDYILTQNDESKEYFISLKLQKLYSIFRLTAVLGQNRLAGEDLTDVLILMYDNAQFNPNPQQKYILRNLTFKCLQKSSRYGYYRQFHKLNHSMIQ</sequence>
<name>A0A8S1XP95_9CILI</name>
<dbReference type="EMBL" id="CAJJDO010000133">
    <property type="protein sequence ID" value="CAD8203059.1"/>
    <property type="molecule type" value="Genomic_DNA"/>
</dbReference>
<dbReference type="Proteomes" id="UP000689195">
    <property type="component" value="Unassembled WGS sequence"/>
</dbReference>
<comment type="caution">
    <text evidence="2">The sequence shown here is derived from an EMBL/GenBank/DDBJ whole genome shotgun (WGS) entry which is preliminary data.</text>
</comment>
<accession>A0A8S1XP95</accession>
<protein>
    <recommendedName>
        <fullName evidence="4">Transmembrane protein</fullName>
    </recommendedName>
</protein>
<gene>
    <name evidence="2" type="ORF">PPENT_87.1.T1330007</name>
</gene>